<comment type="caution">
    <text evidence="7">The sequence shown here is derived from an EMBL/GenBank/DDBJ whole genome shotgun (WGS) entry which is preliminary data.</text>
</comment>
<evidence type="ECO:0000259" key="6">
    <source>
        <dbReference type="Pfam" id="PF21036"/>
    </source>
</evidence>
<dbReference type="PANTHER" id="PTHR48050">
    <property type="entry name" value="STEROL 3-BETA-GLUCOSYLTRANSFERASE"/>
    <property type="match status" value="1"/>
</dbReference>
<evidence type="ECO:0000313" key="7">
    <source>
        <dbReference type="EMBL" id="MCO1660923.1"/>
    </source>
</evidence>
<organism evidence="7 8">
    <name type="scientific">Pseudonocardia humida</name>
    <dbReference type="NCBI Taxonomy" id="2800819"/>
    <lineage>
        <taxon>Bacteria</taxon>
        <taxon>Bacillati</taxon>
        <taxon>Actinomycetota</taxon>
        <taxon>Actinomycetes</taxon>
        <taxon>Pseudonocardiales</taxon>
        <taxon>Pseudonocardiaceae</taxon>
        <taxon>Pseudonocardia</taxon>
    </lineage>
</organism>
<dbReference type="InterPro" id="IPR010610">
    <property type="entry name" value="EryCIII-like_C"/>
</dbReference>
<accession>A0ABT1AD48</accession>
<sequence>MKVLAVAAPLVGHLTPLLPLAGALRAAGHDVLIVTGGDAASVDTGDIPVRDVLGALSMGRIAAPIALARPRLAALEMSGRAGTRMVGRLFGAINARMADGVVALARQWRPDLVLQESLAASGALAAAVVGVPAVLQESNLWDGADLLAVTAADARLRRVLDHYRVDALRPAVTIRTGPPSMVGERPGPRMRAVPSSGAGELPGWLAEPGARPRVLVSHSTIGPSGGDPTAAVVAAADRVDAEFVLVRGRVKTLPSNVRATGWIPLDRALRHAAALVHHGGAGSLVQALARGVPQLVVPGAGDRRYNAELVVRRGVGLAAPAKRITADDLTRLVEDAALRRAGQDVAAEIAALPEPASLVPTLEALTH</sequence>
<evidence type="ECO:0000259" key="5">
    <source>
        <dbReference type="Pfam" id="PF06722"/>
    </source>
</evidence>
<comment type="similarity">
    <text evidence="1">Belongs to the glycosyltransferase 28 family.</text>
</comment>
<dbReference type="InterPro" id="IPR002213">
    <property type="entry name" value="UDP_glucos_trans"/>
</dbReference>
<name>A0ABT1AD48_9PSEU</name>
<evidence type="ECO:0000256" key="1">
    <source>
        <dbReference type="ARBA" id="ARBA00006962"/>
    </source>
</evidence>
<dbReference type="PANTHER" id="PTHR48050:SF13">
    <property type="entry name" value="STEROL 3-BETA-GLUCOSYLTRANSFERASE UGT80A2"/>
    <property type="match status" value="1"/>
</dbReference>
<feature type="domain" description="Erythromycin biosynthesis protein CIII-like N-terminal" evidence="6">
    <location>
        <begin position="23"/>
        <end position="217"/>
    </location>
</feature>
<evidence type="ECO:0000256" key="4">
    <source>
        <dbReference type="SAM" id="MobiDB-lite"/>
    </source>
</evidence>
<feature type="region of interest" description="Disordered" evidence="4">
    <location>
        <begin position="176"/>
        <end position="198"/>
    </location>
</feature>
<dbReference type="InterPro" id="IPR048284">
    <property type="entry name" value="EryCIII-like_N"/>
</dbReference>
<dbReference type="InterPro" id="IPR050426">
    <property type="entry name" value="Glycosyltransferase_28"/>
</dbReference>
<keyword evidence="8" id="KW-1185">Reference proteome</keyword>
<dbReference type="Proteomes" id="UP001165283">
    <property type="component" value="Unassembled WGS sequence"/>
</dbReference>
<dbReference type="CDD" id="cd03784">
    <property type="entry name" value="GT1_Gtf-like"/>
    <property type="match status" value="1"/>
</dbReference>
<dbReference type="Pfam" id="PF06722">
    <property type="entry name" value="EryCIII-like_C"/>
    <property type="match status" value="1"/>
</dbReference>
<dbReference type="Pfam" id="PF21036">
    <property type="entry name" value="EryCIII-like_N"/>
    <property type="match status" value="1"/>
</dbReference>
<feature type="domain" description="Erythromycin biosynthesis protein CIII-like C-terminal" evidence="5">
    <location>
        <begin position="232"/>
        <end position="365"/>
    </location>
</feature>
<evidence type="ECO:0000256" key="3">
    <source>
        <dbReference type="ARBA" id="ARBA00022679"/>
    </source>
</evidence>
<keyword evidence="2" id="KW-0328">Glycosyltransferase</keyword>
<evidence type="ECO:0000256" key="2">
    <source>
        <dbReference type="ARBA" id="ARBA00022676"/>
    </source>
</evidence>
<dbReference type="EMBL" id="JAGSOV010000098">
    <property type="protein sequence ID" value="MCO1660923.1"/>
    <property type="molecule type" value="Genomic_DNA"/>
</dbReference>
<protein>
    <submittedName>
        <fullName evidence="7">DUF1205 domain-containing protein</fullName>
    </submittedName>
</protein>
<proteinExistence type="inferred from homology"/>
<reference evidence="7" key="1">
    <citation type="submission" date="2021-04" db="EMBL/GenBank/DDBJ databases">
        <title>Pseudonocardia sp. nov., isolated from sandy soil of mangrove forest.</title>
        <authorList>
            <person name="Zan Z."/>
            <person name="Huang R."/>
            <person name="Liu W."/>
        </authorList>
    </citation>
    <scope>NUCLEOTIDE SEQUENCE</scope>
    <source>
        <strain evidence="7">S2-4</strain>
    </source>
</reference>
<keyword evidence="3" id="KW-0808">Transferase</keyword>
<dbReference type="SUPFAM" id="SSF53756">
    <property type="entry name" value="UDP-Glycosyltransferase/glycogen phosphorylase"/>
    <property type="match status" value="1"/>
</dbReference>
<gene>
    <name evidence="7" type="ORF">KDL28_38340</name>
</gene>
<evidence type="ECO:0000313" key="8">
    <source>
        <dbReference type="Proteomes" id="UP001165283"/>
    </source>
</evidence>
<dbReference type="RefSeq" id="WP_252446455.1">
    <property type="nucleotide sequence ID" value="NZ_JAGSOV010000098.1"/>
</dbReference>
<dbReference type="Gene3D" id="3.40.50.2000">
    <property type="entry name" value="Glycogen Phosphorylase B"/>
    <property type="match status" value="2"/>
</dbReference>